<sequence length="60" mass="7110">MRFGKLNDIVFLNEYAYKGDSLMTKESLFKSIVGEIMGEIIWNILTFIPRMLFHFIKHIV</sequence>
<evidence type="ECO:0000313" key="2">
    <source>
        <dbReference type="Proteomes" id="UP000233440"/>
    </source>
</evidence>
<organism evidence="1 2">
    <name type="scientific">Heyndrickxia camelliae</name>
    <dbReference type="NCBI Taxonomy" id="1707093"/>
    <lineage>
        <taxon>Bacteria</taxon>
        <taxon>Bacillati</taxon>
        <taxon>Bacillota</taxon>
        <taxon>Bacilli</taxon>
        <taxon>Bacillales</taxon>
        <taxon>Bacillaceae</taxon>
        <taxon>Heyndrickxia</taxon>
    </lineage>
</organism>
<comment type="caution">
    <text evidence="1">The sequence shown here is derived from an EMBL/GenBank/DDBJ whole genome shotgun (WGS) entry which is preliminary data.</text>
</comment>
<accession>A0A2N3LLN8</accession>
<name>A0A2N3LLN8_9BACI</name>
<dbReference type="AlphaFoldDB" id="A0A2N3LLN8"/>
<protein>
    <submittedName>
        <fullName evidence="1">Uncharacterized protein</fullName>
    </submittedName>
</protein>
<keyword evidence="2" id="KW-1185">Reference proteome</keyword>
<reference evidence="1 2" key="1">
    <citation type="submission" date="2017-11" db="EMBL/GenBank/DDBJ databases">
        <title>Bacillus camelliae sp. nov., isolated from pu'er tea.</title>
        <authorList>
            <person name="Niu L."/>
        </authorList>
    </citation>
    <scope>NUCLEOTIDE SEQUENCE [LARGE SCALE GENOMIC DNA]</scope>
    <source>
        <strain evidence="1 2">7578-1</strain>
    </source>
</reference>
<proteinExistence type="predicted"/>
<dbReference type="Proteomes" id="UP000233440">
    <property type="component" value="Unassembled WGS sequence"/>
</dbReference>
<dbReference type="EMBL" id="PIQO01000005">
    <property type="protein sequence ID" value="PKR85443.1"/>
    <property type="molecule type" value="Genomic_DNA"/>
</dbReference>
<gene>
    <name evidence="1" type="ORF">CWO92_09685</name>
</gene>
<evidence type="ECO:0000313" key="1">
    <source>
        <dbReference type="EMBL" id="PKR85443.1"/>
    </source>
</evidence>